<dbReference type="OrthoDB" id="5500735at2"/>
<feature type="domain" description="PAS" evidence="2">
    <location>
        <begin position="122"/>
        <end position="194"/>
    </location>
</feature>
<evidence type="ECO:0000313" key="5">
    <source>
        <dbReference type="EMBL" id="TKC94703.1"/>
    </source>
</evidence>
<organism evidence="5 6">
    <name type="scientific">Polyangium fumosum</name>
    <dbReference type="NCBI Taxonomy" id="889272"/>
    <lineage>
        <taxon>Bacteria</taxon>
        <taxon>Pseudomonadati</taxon>
        <taxon>Myxococcota</taxon>
        <taxon>Polyangia</taxon>
        <taxon>Polyangiales</taxon>
        <taxon>Polyangiaceae</taxon>
        <taxon>Polyangium</taxon>
    </lineage>
</organism>
<accession>A0A4U1IL45</accession>
<evidence type="ECO:0000259" key="4">
    <source>
        <dbReference type="PROSITE" id="PS50801"/>
    </source>
</evidence>
<reference evidence="5 6" key="1">
    <citation type="submission" date="2019-04" db="EMBL/GenBank/DDBJ databases">
        <authorList>
            <person name="Li Y."/>
            <person name="Wang J."/>
        </authorList>
    </citation>
    <scope>NUCLEOTIDE SEQUENCE [LARGE SCALE GENOMIC DNA]</scope>
    <source>
        <strain evidence="5 6">DSM 14668</strain>
    </source>
</reference>
<protein>
    <submittedName>
        <fullName evidence="5">STAS domain-containing protein</fullName>
    </submittedName>
</protein>
<dbReference type="InterPro" id="IPR036513">
    <property type="entry name" value="STAS_dom_sf"/>
</dbReference>
<dbReference type="InterPro" id="IPR002645">
    <property type="entry name" value="STAS_dom"/>
</dbReference>
<evidence type="ECO:0000259" key="2">
    <source>
        <dbReference type="PROSITE" id="PS50112"/>
    </source>
</evidence>
<evidence type="ECO:0000259" key="3">
    <source>
        <dbReference type="PROSITE" id="PS50113"/>
    </source>
</evidence>
<dbReference type="PANTHER" id="PTHR33745:SF3">
    <property type="entry name" value="RSBT CO-ANTAGONIST PROTEIN RSBRC"/>
    <property type="match status" value="1"/>
</dbReference>
<feature type="domain" description="STAS" evidence="4">
    <location>
        <begin position="255"/>
        <end position="366"/>
    </location>
</feature>
<dbReference type="Pfam" id="PF01740">
    <property type="entry name" value="STAS"/>
    <property type="match status" value="1"/>
</dbReference>
<dbReference type="PROSITE" id="PS50112">
    <property type="entry name" value="PAS"/>
    <property type="match status" value="1"/>
</dbReference>
<comment type="caution">
    <text evidence="5">The sequence shown here is derived from an EMBL/GenBank/DDBJ whole genome shotgun (WGS) entry which is preliminary data.</text>
</comment>
<dbReference type="CDD" id="cd00130">
    <property type="entry name" value="PAS"/>
    <property type="match status" value="1"/>
</dbReference>
<gene>
    <name evidence="5" type="ORF">E8A74_47785</name>
</gene>
<name>A0A4U1IL45_9BACT</name>
<feature type="domain" description="PAC" evidence="3">
    <location>
        <begin position="185"/>
        <end position="239"/>
    </location>
</feature>
<dbReference type="NCBIfam" id="TIGR00229">
    <property type="entry name" value="sensory_box"/>
    <property type="match status" value="1"/>
</dbReference>
<dbReference type="PROSITE" id="PS50801">
    <property type="entry name" value="STAS"/>
    <property type="match status" value="1"/>
</dbReference>
<dbReference type="CDD" id="cd07041">
    <property type="entry name" value="STAS_RsbR_RsbS_like"/>
    <property type="match status" value="1"/>
</dbReference>
<dbReference type="PANTHER" id="PTHR33745">
    <property type="entry name" value="RSBT ANTAGONIST PROTEIN RSBS-RELATED"/>
    <property type="match status" value="1"/>
</dbReference>
<sequence>MSPAQVFTDFLTHCPELLFVADGDSEVLFLTDTLAQWLGPEGRNGIKLVERVHPDDRDAFAAAWARIGGDATHTPFEFRLQGANGAYRIVSCNARRSSAGKEVHGALREIDVDLPNAKALQQKGAILRILEENLPIVVWAIDANGTITHQAGKGLAQTGITPGQFLGMNMLEAYEGHETLVPVESALQGKLDHAYAETYGNWWETWHVPVRNGQGEITGVVGVSLDVSEMKRSEVALKEKLALIERQQLVIQSLATPIVEVWDRVLTLPMLGVVDSARVAQVMDHLLAAVSEKGARIAILDLTGVDMVDTSTANHLIKIIQAIRLLGAEGIITGIQPSVAATMVTLGFDLGTIKTLGTLRAALEFSIKHLRGVKG</sequence>
<dbReference type="RefSeq" id="WP_136935870.1">
    <property type="nucleotide sequence ID" value="NZ_SSMQ01000104.1"/>
</dbReference>
<dbReference type="InterPro" id="IPR051932">
    <property type="entry name" value="Bact_StressResp_Reg"/>
</dbReference>
<dbReference type="Proteomes" id="UP000309215">
    <property type="component" value="Unassembled WGS sequence"/>
</dbReference>
<dbReference type="PROSITE" id="PS50113">
    <property type="entry name" value="PAC"/>
    <property type="match status" value="1"/>
</dbReference>
<dbReference type="InterPro" id="IPR035965">
    <property type="entry name" value="PAS-like_dom_sf"/>
</dbReference>
<dbReference type="SUPFAM" id="SSF52091">
    <property type="entry name" value="SpoIIaa-like"/>
    <property type="match status" value="1"/>
</dbReference>
<keyword evidence="1" id="KW-0597">Phosphoprotein</keyword>
<dbReference type="SMART" id="SM00091">
    <property type="entry name" value="PAS"/>
    <property type="match status" value="2"/>
</dbReference>
<dbReference type="InterPro" id="IPR000014">
    <property type="entry name" value="PAS"/>
</dbReference>
<dbReference type="EMBL" id="SSMQ01000104">
    <property type="protein sequence ID" value="TKC94703.1"/>
    <property type="molecule type" value="Genomic_DNA"/>
</dbReference>
<dbReference type="Gene3D" id="3.30.750.24">
    <property type="entry name" value="STAS domain"/>
    <property type="match status" value="1"/>
</dbReference>
<evidence type="ECO:0000256" key="1">
    <source>
        <dbReference type="ARBA" id="ARBA00022553"/>
    </source>
</evidence>
<dbReference type="SUPFAM" id="SSF55785">
    <property type="entry name" value="PYP-like sensor domain (PAS domain)"/>
    <property type="match status" value="2"/>
</dbReference>
<dbReference type="AlphaFoldDB" id="A0A4U1IL45"/>
<keyword evidence="6" id="KW-1185">Reference proteome</keyword>
<dbReference type="InterPro" id="IPR000700">
    <property type="entry name" value="PAS-assoc_C"/>
</dbReference>
<dbReference type="Gene3D" id="3.30.450.20">
    <property type="entry name" value="PAS domain"/>
    <property type="match status" value="2"/>
</dbReference>
<proteinExistence type="predicted"/>
<evidence type="ECO:0000313" key="6">
    <source>
        <dbReference type="Proteomes" id="UP000309215"/>
    </source>
</evidence>